<dbReference type="InterPro" id="IPR030384">
    <property type="entry name" value="MeTrfase_SMT"/>
</dbReference>
<dbReference type="InterPro" id="IPR013216">
    <property type="entry name" value="Methyltransf_11"/>
</dbReference>
<dbReference type="Gene3D" id="3.40.50.150">
    <property type="entry name" value="Vaccinia Virus protein VP39"/>
    <property type="match status" value="1"/>
</dbReference>
<evidence type="ECO:0000313" key="12">
    <source>
        <dbReference type="EMBL" id="QBZ60054.1"/>
    </source>
</evidence>
<sequence>MCTPKSSMSKQQYQSLSSETHVARRSDMTFEKVLHKGSSANTGGIGSMLGKDREASKAAINEYFQHWDGKTAKNETSEVREARKADYATLTRQYYNLATDFYEYGWCQSFHFCRFAHGETFASAIARHEHTLAHRIGIKKDMKVLDVGCGVGGPARQMAKFTGANITGITINEYQVERATRYAELEGLSRQLQFVQGDFMSLPFEEETFDAVYAIEATVHAPVLEDVYRQVYNVLKPGGVFGLYEWVMTDAYDDNNLRHRDIRLGIEQGDGIANMQTAKTAVEAIQAAGFELLEVEDLSQSTDGGNSTRAPWYWPLDGSSWRCANTIGDVLGTFRMTPAGRTVAHAMLTVMEAVGLAPPGTKKTADSLARAADALVAGGKEGLFTPMFLMVARKPFAEE</sequence>
<dbReference type="CDD" id="cd02440">
    <property type="entry name" value="AdoMet_MTases"/>
    <property type="match status" value="1"/>
</dbReference>
<protein>
    <recommendedName>
        <fullName evidence="11">Sterol 24-C-methyltransferase</fullName>
        <ecNumber evidence="11">2.1.1.-</ecNumber>
    </recommendedName>
    <alternativeName>
        <fullName evidence="11">Delta(24)-sterol C-methyltransferase</fullName>
    </alternativeName>
</protein>
<keyword evidence="6 11" id="KW-1207">Sterol metabolism</keyword>
<dbReference type="PANTHER" id="PTHR44068">
    <property type="entry name" value="ZGC:194242"/>
    <property type="match status" value="1"/>
</dbReference>
<evidence type="ECO:0000256" key="4">
    <source>
        <dbReference type="ARBA" id="ARBA00022955"/>
    </source>
</evidence>
<dbReference type="SUPFAM" id="SSF53335">
    <property type="entry name" value="S-adenosyl-L-methionine-dependent methyltransferases"/>
    <property type="match status" value="1"/>
</dbReference>
<keyword evidence="4 11" id="KW-0752">Steroid biosynthesis</keyword>
<evidence type="ECO:0000256" key="6">
    <source>
        <dbReference type="ARBA" id="ARBA00023166"/>
    </source>
</evidence>
<name>A0A4P7NE41_PYROR</name>
<evidence type="ECO:0000256" key="9">
    <source>
        <dbReference type="ARBA" id="ARBA00038188"/>
    </source>
</evidence>
<reference evidence="12 13" key="1">
    <citation type="journal article" date="2019" name="Mol. Biol. Evol.">
        <title>Blast fungal genomes show frequent chromosomal changes, gene gains and losses, and effector gene turnover.</title>
        <authorList>
            <person name="Gomez Luciano L.B."/>
            <person name="Jason Tsai I."/>
            <person name="Chuma I."/>
            <person name="Tosa Y."/>
            <person name="Chen Y.H."/>
            <person name="Li J.Y."/>
            <person name="Li M.Y."/>
            <person name="Jade Lu M.Y."/>
            <person name="Nakayashiki H."/>
            <person name="Li W.H."/>
        </authorList>
    </citation>
    <scope>NUCLEOTIDE SEQUENCE [LARGE SCALE GENOMIC DNA]</scope>
    <source>
        <strain evidence="12">MZ5-1-6</strain>
    </source>
</reference>
<dbReference type="InterPro" id="IPR029063">
    <property type="entry name" value="SAM-dependent_MTases_sf"/>
</dbReference>
<evidence type="ECO:0000313" key="13">
    <source>
        <dbReference type="Proteomes" id="UP000294847"/>
    </source>
</evidence>
<evidence type="ECO:0000256" key="1">
    <source>
        <dbReference type="ARBA" id="ARBA00022603"/>
    </source>
</evidence>
<accession>A0A4P7NE41</accession>
<dbReference type="GO" id="GO:0006696">
    <property type="term" value="P:ergosterol biosynthetic process"/>
    <property type="evidence" value="ECO:0007669"/>
    <property type="project" value="TreeGrafter"/>
</dbReference>
<dbReference type="EC" id="2.1.1.-" evidence="11"/>
<evidence type="ECO:0000256" key="3">
    <source>
        <dbReference type="ARBA" id="ARBA00022691"/>
    </source>
</evidence>
<dbReference type="Proteomes" id="UP000294847">
    <property type="component" value="Chromosome 3"/>
</dbReference>
<keyword evidence="2 10" id="KW-0808">Transferase</keyword>
<evidence type="ECO:0000256" key="2">
    <source>
        <dbReference type="ARBA" id="ARBA00022679"/>
    </source>
</evidence>
<evidence type="ECO:0000256" key="8">
    <source>
        <dbReference type="ARBA" id="ARBA00029435"/>
    </source>
</evidence>
<comment type="pathway">
    <text evidence="8">Steroid metabolism; ergosterol biosynthesis.</text>
</comment>
<keyword evidence="11" id="KW-0444">Lipid biosynthesis</keyword>
<comment type="similarity">
    <text evidence="9 10 11">Belongs to the class I-like SAM-binding methyltransferase superfamily. Erg6/SMT family.</text>
</comment>
<dbReference type="Pfam" id="PF08241">
    <property type="entry name" value="Methyltransf_11"/>
    <property type="match status" value="1"/>
</dbReference>
<proteinExistence type="inferred from homology"/>
<dbReference type="EMBL" id="CP034206">
    <property type="protein sequence ID" value="QBZ60054.1"/>
    <property type="molecule type" value="Genomic_DNA"/>
</dbReference>
<evidence type="ECO:0000256" key="11">
    <source>
        <dbReference type="RuleBase" id="RU362025"/>
    </source>
</evidence>
<evidence type="ECO:0000256" key="5">
    <source>
        <dbReference type="ARBA" id="ARBA00023011"/>
    </source>
</evidence>
<evidence type="ECO:0000256" key="7">
    <source>
        <dbReference type="ARBA" id="ARBA00023221"/>
    </source>
</evidence>
<dbReference type="PANTHER" id="PTHR44068:SF1">
    <property type="entry name" value="HYPOTHETICAL LOC100005854"/>
    <property type="match status" value="1"/>
</dbReference>
<dbReference type="InterPro" id="IPR050447">
    <property type="entry name" value="Erg6_SMT_methyltransf"/>
</dbReference>
<comment type="function">
    <text evidence="11">Catalyzes the transfer of methyl groups from S-adenosyl-methionine to the C-24 of sterols.</text>
</comment>
<dbReference type="GO" id="GO:0003838">
    <property type="term" value="F:sterol 24-C-methyltransferase activity"/>
    <property type="evidence" value="ECO:0007669"/>
    <property type="project" value="TreeGrafter"/>
</dbReference>
<dbReference type="Pfam" id="PF08498">
    <property type="entry name" value="Sterol_MT_C"/>
    <property type="match status" value="1"/>
</dbReference>
<dbReference type="InterPro" id="IPR013705">
    <property type="entry name" value="Sterol_MeTrfase_C"/>
</dbReference>
<organism evidence="12 13">
    <name type="scientific">Pyricularia oryzae</name>
    <name type="common">Rice blast fungus</name>
    <name type="synonym">Magnaporthe oryzae</name>
    <dbReference type="NCBI Taxonomy" id="318829"/>
    <lineage>
        <taxon>Eukaryota</taxon>
        <taxon>Fungi</taxon>
        <taxon>Dikarya</taxon>
        <taxon>Ascomycota</taxon>
        <taxon>Pezizomycotina</taxon>
        <taxon>Sordariomycetes</taxon>
        <taxon>Sordariomycetidae</taxon>
        <taxon>Magnaporthales</taxon>
        <taxon>Pyriculariaceae</taxon>
        <taxon>Pyricularia</taxon>
    </lineage>
</organism>
<keyword evidence="5 11" id="KW-0756">Sterol biosynthesis</keyword>
<dbReference type="AlphaFoldDB" id="A0A4P7NE41"/>
<keyword evidence="7 11" id="KW-0753">Steroid metabolism</keyword>
<dbReference type="PROSITE" id="PS51685">
    <property type="entry name" value="SAM_MT_ERG6_SMT"/>
    <property type="match status" value="1"/>
</dbReference>
<dbReference type="GO" id="GO:0032259">
    <property type="term" value="P:methylation"/>
    <property type="evidence" value="ECO:0007669"/>
    <property type="project" value="UniProtKB-KW"/>
</dbReference>
<keyword evidence="11" id="KW-0443">Lipid metabolism</keyword>
<dbReference type="GO" id="GO:0005783">
    <property type="term" value="C:endoplasmic reticulum"/>
    <property type="evidence" value="ECO:0007669"/>
    <property type="project" value="TreeGrafter"/>
</dbReference>
<keyword evidence="3 10" id="KW-0949">S-adenosyl-L-methionine</keyword>
<keyword evidence="1 10" id="KW-0489">Methyltransferase</keyword>
<gene>
    <name evidence="12" type="ORF">PoMZ_05024</name>
</gene>
<evidence type="ECO:0000256" key="10">
    <source>
        <dbReference type="PROSITE-ProRule" id="PRU01022"/>
    </source>
</evidence>